<evidence type="ECO:0000313" key="2">
    <source>
        <dbReference type="EMBL" id="SFS94799.1"/>
    </source>
</evidence>
<feature type="signal peptide" evidence="1">
    <location>
        <begin position="1"/>
        <end position="28"/>
    </location>
</feature>
<name>A0A1I6TZY1_9BACL</name>
<feature type="chain" id="PRO_5009304029" evidence="1">
    <location>
        <begin position="29"/>
        <end position="132"/>
    </location>
</feature>
<evidence type="ECO:0000256" key="1">
    <source>
        <dbReference type="SAM" id="SignalP"/>
    </source>
</evidence>
<sequence length="132" mass="14816">MLKKTIFCTICTFGLFLCSLLIVSGAFAQVLFYTFDCYFDDSASPLGPNRSLNGDTVQSLTVEMDQEPSYFNGLSVCLTDENEKSLSCKRLLNGESAISYELEKGTKYKVKLYNFTSQNELHLTGKVIPSYR</sequence>
<proteinExistence type="predicted"/>
<accession>A0A1I6TZY1</accession>
<gene>
    <name evidence="2" type="ORF">SAMN05444972_11266</name>
</gene>
<organism evidence="2 3">
    <name type="scientific">Marininema halotolerans</name>
    <dbReference type="NCBI Taxonomy" id="1155944"/>
    <lineage>
        <taxon>Bacteria</taxon>
        <taxon>Bacillati</taxon>
        <taxon>Bacillota</taxon>
        <taxon>Bacilli</taxon>
        <taxon>Bacillales</taxon>
        <taxon>Thermoactinomycetaceae</taxon>
        <taxon>Marininema</taxon>
    </lineage>
</organism>
<reference evidence="3" key="1">
    <citation type="submission" date="2016-10" db="EMBL/GenBank/DDBJ databases">
        <authorList>
            <person name="Varghese N."/>
            <person name="Submissions S."/>
        </authorList>
    </citation>
    <scope>NUCLEOTIDE SEQUENCE [LARGE SCALE GENOMIC DNA]</scope>
    <source>
        <strain evidence="3">DSM 45789</strain>
    </source>
</reference>
<dbReference type="AlphaFoldDB" id="A0A1I6TZY1"/>
<evidence type="ECO:0000313" key="3">
    <source>
        <dbReference type="Proteomes" id="UP000198660"/>
    </source>
</evidence>
<protein>
    <submittedName>
        <fullName evidence="2">Uncharacterized protein</fullName>
    </submittedName>
</protein>
<dbReference type="Proteomes" id="UP000198660">
    <property type="component" value="Unassembled WGS sequence"/>
</dbReference>
<keyword evidence="1" id="KW-0732">Signal</keyword>
<dbReference type="EMBL" id="FPAA01000012">
    <property type="protein sequence ID" value="SFS94799.1"/>
    <property type="molecule type" value="Genomic_DNA"/>
</dbReference>
<keyword evidence="3" id="KW-1185">Reference proteome</keyword>